<evidence type="ECO:0000256" key="1">
    <source>
        <dbReference type="SAM" id="MobiDB-lite"/>
    </source>
</evidence>
<keyword evidence="3" id="KW-1185">Reference proteome</keyword>
<organism evidence="2 3">
    <name type="scientific">Zasmidium cellare</name>
    <name type="common">Wine cellar mold</name>
    <name type="synonym">Racodium cellare</name>
    <dbReference type="NCBI Taxonomy" id="395010"/>
    <lineage>
        <taxon>Eukaryota</taxon>
        <taxon>Fungi</taxon>
        <taxon>Dikarya</taxon>
        <taxon>Ascomycota</taxon>
        <taxon>Pezizomycotina</taxon>
        <taxon>Dothideomycetes</taxon>
        <taxon>Dothideomycetidae</taxon>
        <taxon>Mycosphaerellales</taxon>
        <taxon>Mycosphaerellaceae</taxon>
        <taxon>Zasmidium</taxon>
    </lineage>
</organism>
<evidence type="ECO:0000313" key="3">
    <source>
        <dbReference type="Proteomes" id="UP001305779"/>
    </source>
</evidence>
<gene>
    <name evidence="2" type="ORF">PRZ48_004984</name>
</gene>
<reference evidence="2 3" key="1">
    <citation type="journal article" date="2023" name="G3 (Bethesda)">
        <title>A chromosome-level genome assembly of Zasmidium syzygii isolated from banana leaves.</title>
        <authorList>
            <person name="van Westerhoven A.C."/>
            <person name="Mehrabi R."/>
            <person name="Talebi R."/>
            <person name="Steentjes M.B.F."/>
            <person name="Corcolon B."/>
            <person name="Chong P.A."/>
            <person name="Kema G.H.J."/>
            <person name="Seidl M.F."/>
        </authorList>
    </citation>
    <scope>NUCLEOTIDE SEQUENCE [LARGE SCALE GENOMIC DNA]</scope>
    <source>
        <strain evidence="2 3">P124</strain>
    </source>
</reference>
<protein>
    <submittedName>
        <fullName evidence="2">Uncharacterized protein</fullName>
    </submittedName>
</protein>
<proteinExistence type="predicted"/>
<name>A0ABR0ER55_ZASCE</name>
<sequence length="393" mass="44768">MGDWDLRSRPSEVILRNKRLFVGYDDLDRECWFGCLPAEIAEDLEIEEDLDWYRVWFSDTDFVPENHDLKVNPCTVTEEDPSITKLLDQNNMETDILSRLSPDERTLRYANLLHGIAKGKYSYRSHVDSDAVELKKVDFTPRPPPRPRRSVNQNSSHRASTSKTKRKRPKSAEDDDEDTIELSSNVAKKAKPDVDQDIDEADFSDNYSPGHVGPDCFEDDEDDDEGVDISGIQGLQMKDEDHFAETDGMEAMESEESNSPVKGSAEQLMDALEDLYNMPYAAPQRARIDELLRKAEGSVGLGIEGTALRLGRQILPLFGEAVSRARNGAKHQEEFLKFLEHHQLPDELKKASRNLTAELMEYVRVVGKKIEGTEAIVRKLERVPEEEEEEEEL</sequence>
<accession>A0ABR0ER55</accession>
<comment type="caution">
    <text evidence="2">The sequence shown here is derived from an EMBL/GenBank/DDBJ whole genome shotgun (WGS) entry which is preliminary data.</text>
</comment>
<evidence type="ECO:0000313" key="2">
    <source>
        <dbReference type="EMBL" id="KAK4504069.1"/>
    </source>
</evidence>
<dbReference type="Proteomes" id="UP001305779">
    <property type="component" value="Unassembled WGS sequence"/>
</dbReference>
<dbReference type="EMBL" id="JAXOVC010000003">
    <property type="protein sequence ID" value="KAK4504069.1"/>
    <property type="molecule type" value="Genomic_DNA"/>
</dbReference>
<feature type="region of interest" description="Disordered" evidence="1">
    <location>
        <begin position="134"/>
        <end position="218"/>
    </location>
</feature>